<organism evidence="2 3">
    <name type="scientific">Phreatobacter cathodiphilus</name>
    <dbReference type="NCBI Taxonomy" id="1868589"/>
    <lineage>
        <taxon>Bacteria</taxon>
        <taxon>Pseudomonadati</taxon>
        <taxon>Pseudomonadota</taxon>
        <taxon>Alphaproteobacteria</taxon>
        <taxon>Hyphomicrobiales</taxon>
        <taxon>Phreatobacteraceae</taxon>
        <taxon>Phreatobacter</taxon>
    </lineage>
</organism>
<dbReference type="InterPro" id="IPR001763">
    <property type="entry name" value="Rhodanese-like_dom"/>
</dbReference>
<dbReference type="Proteomes" id="UP000237889">
    <property type="component" value="Chromosome"/>
</dbReference>
<dbReference type="Gene3D" id="3.40.250.10">
    <property type="entry name" value="Rhodanese-like domain"/>
    <property type="match status" value="1"/>
</dbReference>
<dbReference type="OrthoDB" id="9784302at2"/>
<dbReference type="Pfam" id="PF09828">
    <property type="entry name" value="ChrB_C"/>
    <property type="match status" value="1"/>
</dbReference>
<proteinExistence type="predicted"/>
<dbReference type="RefSeq" id="WP_106749502.1">
    <property type="nucleotide sequence ID" value="NZ_CP027668.1"/>
</dbReference>
<sequence length="271" mass="28749">MSAPSFFIGPDELAALLGGPSWPQVIDVRAAEIRAVQPDLPASRWSDDPSGAAIAQMIDPSRAVVVACKAGHNRSQRAAAELRAIGIAARVLEGGSMAYAAAGYPMVPRQAADVWGGYGRTWVTRRRPKIDRVACPWLIRRFIDPGAVIFFVEPDQVLAVAKESAGIAFDTPGAPIEHDGDRCSFDTLLDAVGLDGFPPLQSMATIIRAADTGDLGSSPQAAGFLAVSLGLSVLSGDDDAAMLRHGFVMLDGLYAWVTGARTETHNWTHRS</sequence>
<keyword evidence="2" id="KW-0808">Transferase</keyword>
<accession>A0A2S0NDZ4</accession>
<dbReference type="InterPro" id="IPR018634">
    <property type="entry name" value="ChrB_C"/>
</dbReference>
<dbReference type="InterPro" id="IPR036873">
    <property type="entry name" value="Rhodanese-like_dom_sf"/>
</dbReference>
<dbReference type="SUPFAM" id="SSF52821">
    <property type="entry name" value="Rhodanese/Cell cycle control phosphatase"/>
    <property type="match status" value="1"/>
</dbReference>
<feature type="domain" description="Rhodanese" evidence="1">
    <location>
        <begin position="58"/>
        <end position="108"/>
    </location>
</feature>
<dbReference type="KEGG" id="phr:C6569_14405"/>
<evidence type="ECO:0000313" key="3">
    <source>
        <dbReference type="Proteomes" id="UP000237889"/>
    </source>
</evidence>
<name>A0A2S0NDZ4_9HYPH</name>
<reference evidence="2 3" key="1">
    <citation type="submission" date="2018-03" db="EMBL/GenBank/DDBJ databases">
        <title>Genome sequencing of Phreatobacter sp.</title>
        <authorList>
            <person name="Kim S.-J."/>
            <person name="Heo J."/>
            <person name="Kwon S.-W."/>
        </authorList>
    </citation>
    <scope>NUCLEOTIDE SEQUENCE [LARGE SCALE GENOMIC DNA]</scope>
    <source>
        <strain evidence="2 3">S-12</strain>
    </source>
</reference>
<gene>
    <name evidence="2" type="ORF">C6569_14405</name>
</gene>
<keyword evidence="3" id="KW-1185">Reference proteome</keyword>
<evidence type="ECO:0000259" key="1">
    <source>
        <dbReference type="PROSITE" id="PS50206"/>
    </source>
</evidence>
<dbReference type="EMBL" id="CP027668">
    <property type="protein sequence ID" value="AVO46161.1"/>
    <property type="molecule type" value="Genomic_DNA"/>
</dbReference>
<evidence type="ECO:0000313" key="2">
    <source>
        <dbReference type="EMBL" id="AVO46161.1"/>
    </source>
</evidence>
<dbReference type="AlphaFoldDB" id="A0A2S0NDZ4"/>
<protein>
    <submittedName>
        <fullName evidence="2">Sulfurtransferase</fullName>
    </submittedName>
</protein>
<dbReference type="PROSITE" id="PS50206">
    <property type="entry name" value="RHODANESE_3"/>
    <property type="match status" value="1"/>
</dbReference>
<dbReference type="GO" id="GO:0016740">
    <property type="term" value="F:transferase activity"/>
    <property type="evidence" value="ECO:0007669"/>
    <property type="project" value="UniProtKB-KW"/>
</dbReference>